<dbReference type="EC" id="3.4.11.2" evidence="4"/>
<dbReference type="Pfam" id="PF17900">
    <property type="entry name" value="Peptidase_M1_N"/>
    <property type="match status" value="1"/>
</dbReference>
<keyword evidence="8 15" id="KW-0479">Metal-binding</keyword>
<evidence type="ECO:0000259" key="18">
    <source>
        <dbReference type="Pfam" id="PF17900"/>
    </source>
</evidence>
<dbReference type="OrthoDB" id="100605at2"/>
<dbReference type="InterPro" id="IPR034015">
    <property type="entry name" value="M1_LTA4H"/>
</dbReference>
<dbReference type="GO" id="GO:0008270">
    <property type="term" value="F:zinc ion binding"/>
    <property type="evidence" value="ECO:0007669"/>
    <property type="project" value="InterPro"/>
</dbReference>
<comment type="catalytic activity">
    <reaction evidence="1">
        <text>Release of an N-terminal amino acid, Xaa-|-Yaa- from a peptide, amide or arylamide. Xaa is preferably Ala, but may be most amino acids including Pro (slow action). When a terminal hydrophobic residue is followed by a prolyl residue, the two may be released as an intact Xaa-Pro dipeptide.</text>
        <dbReference type="EC" id="3.4.11.2"/>
    </reaction>
</comment>
<dbReference type="InterPro" id="IPR001930">
    <property type="entry name" value="Peptidase_M1"/>
</dbReference>
<dbReference type="SUPFAM" id="SSF55486">
    <property type="entry name" value="Metalloproteases ('zincins'), catalytic domain"/>
    <property type="match status" value="1"/>
</dbReference>
<dbReference type="PRINTS" id="PR00756">
    <property type="entry name" value="ALADIPTASE"/>
</dbReference>
<evidence type="ECO:0000256" key="8">
    <source>
        <dbReference type="ARBA" id="ARBA00022723"/>
    </source>
</evidence>
<evidence type="ECO:0000256" key="5">
    <source>
        <dbReference type="ARBA" id="ARBA00015611"/>
    </source>
</evidence>
<keyword evidence="9" id="KW-0378">Hydrolase</keyword>
<dbReference type="Pfam" id="PF01433">
    <property type="entry name" value="Peptidase_M1"/>
    <property type="match status" value="1"/>
</dbReference>
<dbReference type="Gene3D" id="1.10.390.10">
    <property type="entry name" value="Neutral Protease Domain 2"/>
    <property type="match status" value="1"/>
</dbReference>
<keyword evidence="7" id="KW-0645">Protease</keyword>
<dbReference type="GO" id="GO:0016285">
    <property type="term" value="F:alanyl aminopeptidase activity"/>
    <property type="evidence" value="ECO:0007669"/>
    <property type="project" value="UniProtKB-EC"/>
</dbReference>
<evidence type="ECO:0000313" key="20">
    <source>
        <dbReference type="Proteomes" id="UP000321181"/>
    </source>
</evidence>
<feature type="active site" description="Proton acceptor" evidence="14">
    <location>
        <position position="305"/>
    </location>
</feature>
<dbReference type="PANTHER" id="PTHR45726">
    <property type="entry name" value="LEUKOTRIENE A-4 HYDROLASE"/>
    <property type="match status" value="1"/>
</dbReference>
<name>A0A512DC72_9CELL</name>
<dbReference type="SUPFAM" id="SSF63737">
    <property type="entry name" value="Leukotriene A4 hydrolase N-terminal domain"/>
    <property type="match status" value="1"/>
</dbReference>
<comment type="similarity">
    <text evidence="3">Belongs to the peptidase M1 family.</text>
</comment>
<feature type="domain" description="Aminopeptidase N-like N-terminal" evidence="18">
    <location>
        <begin position="35"/>
        <end position="206"/>
    </location>
</feature>
<evidence type="ECO:0000313" key="19">
    <source>
        <dbReference type="EMBL" id="GEO34055.1"/>
    </source>
</evidence>
<keyword evidence="20" id="KW-1185">Reference proteome</keyword>
<comment type="caution">
    <text evidence="19">The sequence shown here is derived from an EMBL/GenBank/DDBJ whole genome shotgun (WGS) entry which is preliminary data.</text>
</comment>
<evidence type="ECO:0000256" key="10">
    <source>
        <dbReference type="ARBA" id="ARBA00022833"/>
    </source>
</evidence>
<dbReference type="Gene3D" id="2.60.40.1730">
    <property type="entry name" value="tricorn interacting facor f3 domain"/>
    <property type="match status" value="1"/>
</dbReference>
<dbReference type="GO" id="GO:0006508">
    <property type="term" value="P:proteolysis"/>
    <property type="evidence" value="ECO:0007669"/>
    <property type="project" value="UniProtKB-KW"/>
</dbReference>
<dbReference type="GO" id="GO:0008237">
    <property type="term" value="F:metallopeptidase activity"/>
    <property type="evidence" value="ECO:0007669"/>
    <property type="project" value="UniProtKB-KW"/>
</dbReference>
<evidence type="ECO:0000256" key="11">
    <source>
        <dbReference type="ARBA" id="ARBA00023049"/>
    </source>
</evidence>
<feature type="active site" description="Proton donor" evidence="14">
    <location>
        <position position="380"/>
    </location>
</feature>
<evidence type="ECO:0000256" key="6">
    <source>
        <dbReference type="ARBA" id="ARBA00022490"/>
    </source>
</evidence>
<dbReference type="InterPro" id="IPR027268">
    <property type="entry name" value="Peptidase_M4/M1_CTD_sf"/>
</dbReference>
<evidence type="ECO:0000256" key="4">
    <source>
        <dbReference type="ARBA" id="ARBA00012564"/>
    </source>
</evidence>
<evidence type="ECO:0000256" key="3">
    <source>
        <dbReference type="ARBA" id="ARBA00010136"/>
    </source>
</evidence>
<protein>
    <recommendedName>
        <fullName evidence="5">Aminopeptidase N</fullName>
        <ecNumber evidence="4">3.4.11.2</ecNumber>
    </recommendedName>
    <alternativeName>
        <fullName evidence="12">Alanine aminopeptidase</fullName>
    </alternativeName>
    <alternativeName>
        <fullName evidence="13">Lysyl aminopeptidase</fullName>
    </alternativeName>
</protein>
<evidence type="ECO:0000256" key="7">
    <source>
        <dbReference type="ARBA" id="ARBA00022670"/>
    </source>
</evidence>
<dbReference type="EMBL" id="BJYY01000013">
    <property type="protein sequence ID" value="GEO34055.1"/>
    <property type="molecule type" value="Genomic_DNA"/>
</dbReference>
<evidence type="ECO:0000256" key="16">
    <source>
        <dbReference type="SAM" id="MobiDB-lite"/>
    </source>
</evidence>
<reference evidence="19 20" key="1">
    <citation type="submission" date="2019-07" db="EMBL/GenBank/DDBJ databases">
        <title>Whole genome shotgun sequence of Cellulomonas aerilata NBRC 106308.</title>
        <authorList>
            <person name="Hosoyama A."/>
            <person name="Uohara A."/>
            <person name="Ohji S."/>
            <person name="Ichikawa N."/>
        </authorList>
    </citation>
    <scope>NUCLEOTIDE SEQUENCE [LARGE SCALE GENOMIC DNA]</scope>
    <source>
        <strain evidence="19 20">NBRC 106308</strain>
    </source>
</reference>
<keyword evidence="10 15" id="KW-0862">Zinc</keyword>
<feature type="binding site" evidence="15">
    <location>
        <position position="327"/>
    </location>
    <ligand>
        <name>Zn(2+)</name>
        <dbReference type="ChEBI" id="CHEBI:29105"/>
        <note>catalytic</note>
    </ligand>
</feature>
<comment type="subcellular location">
    <subcellularLocation>
        <location evidence="2">Cytoplasm</location>
    </subcellularLocation>
</comment>
<dbReference type="Proteomes" id="UP000321181">
    <property type="component" value="Unassembled WGS sequence"/>
</dbReference>
<dbReference type="InterPro" id="IPR042097">
    <property type="entry name" value="Aminopeptidase_N-like_N_sf"/>
</dbReference>
<gene>
    <name evidence="19" type="ORF">CAE01nite_17800</name>
</gene>
<feature type="domain" description="Peptidase M1 membrane alanine aminopeptidase" evidence="17">
    <location>
        <begin position="247"/>
        <end position="442"/>
    </location>
</feature>
<feature type="region of interest" description="Disordered" evidence="16">
    <location>
        <begin position="1"/>
        <end position="24"/>
    </location>
</feature>
<evidence type="ECO:0000256" key="9">
    <source>
        <dbReference type="ARBA" id="ARBA00022801"/>
    </source>
</evidence>
<evidence type="ECO:0000256" key="12">
    <source>
        <dbReference type="ARBA" id="ARBA00029811"/>
    </source>
</evidence>
<evidence type="ECO:0000256" key="15">
    <source>
        <dbReference type="PIRSR" id="PIRSR634015-3"/>
    </source>
</evidence>
<evidence type="ECO:0000256" key="1">
    <source>
        <dbReference type="ARBA" id="ARBA00000098"/>
    </source>
</evidence>
<dbReference type="CDD" id="cd09603">
    <property type="entry name" value="M1_APN_like"/>
    <property type="match status" value="1"/>
</dbReference>
<accession>A0A512DC72</accession>
<dbReference type="InterPro" id="IPR014782">
    <property type="entry name" value="Peptidase_M1_dom"/>
</dbReference>
<dbReference type="GO" id="GO:0005737">
    <property type="term" value="C:cytoplasm"/>
    <property type="evidence" value="ECO:0007669"/>
    <property type="project" value="UniProtKB-SubCell"/>
</dbReference>
<sequence>MARRRGGRVRATPGLGGPRPDPYAFGHGDPRFHVEHYDLELDYRVRTNRLSGTAHLRVRTLEPLSELRLDLSGLSVHGVLVDGAPPARYRHRGGTLTVRLADPAPAQTVLGVHVTYAGAPRPVASPWGEVGWEELEDGVIVASQPTGAPSWFPCNDRPDDRATYRTSVTVENPYVVVAHGTPVAARPRAGATTWEFDEPYPTSTYLATVQIGRYADVVLVDAPVRQRVLVPPHLVAGARRRLARQPQMMDAFVDLFGPYPFDAYTLVVTPDPLEIPLEAQGMAVFGSNHLGSGADDDAGRLVPHELAHQWFGNSVSVAGWQHIWLNEGFACYAEWLWSEVSGGPTTDALASDHHDALARLPQDLTLADPGPSDLFDDRVYKRGALTLHALRRTLGDAPYRELVHTWTGRHRGGTVTTADLRALAAEVAGRSGGEAQVARVEELLTDWLDRPALPPLPGPAPSLPRRLLDHLRHPTSSRAPS</sequence>
<dbReference type="PANTHER" id="PTHR45726:SF3">
    <property type="entry name" value="LEUKOTRIENE A-4 HYDROLASE"/>
    <property type="match status" value="1"/>
</dbReference>
<keyword evidence="11" id="KW-0482">Metalloprotease</keyword>
<keyword evidence="19" id="KW-0031">Aminopeptidase</keyword>
<evidence type="ECO:0000256" key="13">
    <source>
        <dbReference type="ARBA" id="ARBA00031533"/>
    </source>
</evidence>
<organism evidence="19 20">
    <name type="scientific">Cellulomonas aerilata</name>
    <dbReference type="NCBI Taxonomy" id="515326"/>
    <lineage>
        <taxon>Bacteria</taxon>
        <taxon>Bacillati</taxon>
        <taxon>Actinomycetota</taxon>
        <taxon>Actinomycetes</taxon>
        <taxon>Micrococcales</taxon>
        <taxon>Cellulomonadaceae</taxon>
        <taxon>Cellulomonas</taxon>
    </lineage>
</organism>
<dbReference type="InterPro" id="IPR045357">
    <property type="entry name" value="Aminopeptidase_N-like_N"/>
</dbReference>
<evidence type="ECO:0000256" key="2">
    <source>
        <dbReference type="ARBA" id="ARBA00004496"/>
    </source>
</evidence>
<feature type="binding site" evidence="15">
    <location>
        <position position="308"/>
    </location>
    <ligand>
        <name>Zn(2+)</name>
        <dbReference type="ChEBI" id="CHEBI:29105"/>
        <note>catalytic</note>
    </ligand>
</feature>
<keyword evidence="6" id="KW-0963">Cytoplasm</keyword>
<evidence type="ECO:0000256" key="14">
    <source>
        <dbReference type="PIRSR" id="PIRSR634015-1"/>
    </source>
</evidence>
<comment type="cofactor">
    <cofactor evidence="15">
        <name>Zn(2+)</name>
        <dbReference type="ChEBI" id="CHEBI:29105"/>
    </cofactor>
    <text evidence="15">Binds 1 zinc ion per subunit.</text>
</comment>
<proteinExistence type="inferred from homology"/>
<feature type="binding site" evidence="15">
    <location>
        <position position="304"/>
    </location>
    <ligand>
        <name>Zn(2+)</name>
        <dbReference type="ChEBI" id="CHEBI:29105"/>
        <note>catalytic</note>
    </ligand>
</feature>
<evidence type="ECO:0000259" key="17">
    <source>
        <dbReference type="Pfam" id="PF01433"/>
    </source>
</evidence>
<dbReference type="AlphaFoldDB" id="A0A512DC72"/>